<sequence>MQLTFRPATPSDIPALGAIAFAAFKPSTLIQHISPTSDEAALAFWTQVAQAGLGSGPNTHLVVVEDNSQCPPVIVSFAKWTFVPEGAPLPGIFFSGGGGGGDEDENEAFWATMNNPEFAKEYFGNQAMQHARIVKERAHWYLELITTSPEFQGRGAGKMLMEWGLERVDETGFEAYLEASPEGKGLFEKFGFRVVDEAVYFEGGYVERYMVRRDESICWER</sequence>
<reference evidence="3" key="1">
    <citation type="journal article" date="2023" name="Mol. Phylogenet. Evol.">
        <title>Genome-scale phylogeny and comparative genomics of the fungal order Sordariales.</title>
        <authorList>
            <person name="Hensen N."/>
            <person name="Bonometti L."/>
            <person name="Westerberg I."/>
            <person name="Brannstrom I.O."/>
            <person name="Guillou S."/>
            <person name="Cros-Aarteil S."/>
            <person name="Calhoun S."/>
            <person name="Haridas S."/>
            <person name="Kuo A."/>
            <person name="Mondo S."/>
            <person name="Pangilinan J."/>
            <person name="Riley R."/>
            <person name="LaButti K."/>
            <person name="Andreopoulos B."/>
            <person name="Lipzen A."/>
            <person name="Chen C."/>
            <person name="Yan M."/>
            <person name="Daum C."/>
            <person name="Ng V."/>
            <person name="Clum A."/>
            <person name="Steindorff A."/>
            <person name="Ohm R.A."/>
            <person name="Martin F."/>
            <person name="Silar P."/>
            <person name="Natvig D.O."/>
            <person name="Lalanne C."/>
            <person name="Gautier V."/>
            <person name="Ament-Velasquez S.L."/>
            <person name="Kruys A."/>
            <person name="Hutchinson M.I."/>
            <person name="Powell A.J."/>
            <person name="Barry K."/>
            <person name="Miller A.N."/>
            <person name="Grigoriev I.V."/>
            <person name="Debuchy R."/>
            <person name="Gladieux P."/>
            <person name="Hiltunen Thoren M."/>
            <person name="Johannesson H."/>
        </authorList>
    </citation>
    <scope>NUCLEOTIDE SEQUENCE [LARGE SCALE GENOMIC DNA]</scope>
    <source>
        <strain evidence="3">CBS 284.82</strain>
    </source>
</reference>
<evidence type="ECO:0000313" key="3">
    <source>
        <dbReference type="Proteomes" id="UP001303115"/>
    </source>
</evidence>
<dbReference type="InterPro" id="IPR000182">
    <property type="entry name" value="GNAT_dom"/>
</dbReference>
<dbReference type="PROSITE" id="PS51186">
    <property type="entry name" value="GNAT"/>
    <property type="match status" value="1"/>
</dbReference>
<comment type="caution">
    <text evidence="2">The sequence shown here is derived from an EMBL/GenBank/DDBJ whole genome shotgun (WGS) entry which is preliminary data.</text>
</comment>
<dbReference type="SUPFAM" id="SSF55729">
    <property type="entry name" value="Acyl-CoA N-acyltransferases (Nat)"/>
    <property type="match status" value="1"/>
</dbReference>
<proteinExistence type="predicted"/>
<evidence type="ECO:0000259" key="1">
    <source>
        <dbReference type="PROSITE" id="PS51186"/>
    </source>
</evidence>
<dbReference type="PANTHER" id="PTHR42791:SF17">
    <property type="entry name" value="ACETYLTRANSFERASE, GNAT FAMILY FAMILY (AFU_ORTHOLOGUE AFUA_8G05690)"/>
    <property type="match status" value="1"/>
</dbReference>
<dbReference type="GO" id="GO:0016747">
    <property type="term" value="F:acyltransferase activity, transferring groups other than amino-acyl groups"/>
    <property type="evidence" value="ECO:0007669"/>
    <property type="project" value="InterPro"/>
</dbReference>
<accession>A0AAN6P7E7</accession>
<dbReference type="Pfam" id="PF13673">
    <property type="entry name" value="Acetyltransf_10"/>
    <property type="match status" value="1"/>
</dbReference>
<dbReference type="Proteomes" id="UP001303115">
    <property type="component" value="Unassembled WGS sequence"/>
</dbReference>
<organism evidence="2 3">
    <name type="scientific">Parachaetomium inaequale</name>
    <dbReference type="NCBI Taxonomy" id="2588326"/>
    <lineage>
        <taxon>Eukaryota</taxon>
        <taxon>Fungi</taxon>
        <taxon>Dikarya</taxon>
        <taxon>Ascomycota</taxon>
        <taxon>Pezizomycotina</taxon>
        <taxon>Sordariomycetes</taxon>
        <taxon>Sordariomycetidae</taxon>
        <taxon>Sordariales</taxon>
        <taxon>Chaetomiaceae</taxon>
        <taxon>Parachaetomium</taxon>
    </lineage>
</organism>
<keyword evidence="3" id="KW-1185">Reference proteome</keyword>
<dbReference type="InterPro" id="IPR016181">
    <property type="entry name" value="Acyl_CoA_acyltransferase"/>
</dbReference>
<dbReference type="EMBL" id="MU854707">
    <property type="protein sequence ID" value="KAK4031763.1"/>
    <property type="molecule type" value="Genomic_DNA"/>
</dbReference>
<dbReference type="Gene3D" id="3.40.630.30">
    <property type="match status" value="1"/>
</dbReference>
<gene>
    <name evidence="2" type="ORF">C8A01DRAFT_51268</name>
</gene>
<dbReference type="InterPro" id="IPR052523">
    <property type="entry name" value="Trichothecene_AcTrans"/>
</dbReference>
<feature type="domain" description="N-acetyltransferase" evidence="1">
    <location>
        <begin position="61"/>
        <end position="215"/>
    </location>
</feature>
<dbReference type="AlphaFoldDB" id="A0AAN6P7E7"/>
<dbReference type="CDD" id="cd04301">
    <property type="entry name" value="NAT_SF"/>
    <property type="match status" value="1"/>
</dbReference>
<dbReference type="PANTHER" id="PTHR42791">
    <property type="entry name" value="GNAT FAMILY ACETYLTRANSFERASE"/>
    <property type="match status" value="1"/>
</dbReference>
<protein>
    <submittedName>
        <fullName evidence="2">Acyl-CoA N-acyltransferase</fullName>
    </submittedName>
</protein>
<evidence type="ECO:0000313" key="2">
    <source>
        <dbReference type="EMBL" id="KAK4031763.1"/>
    </source>
</evidence>
<name>A0AAN6P7E7_9PEZI</name>